<dbReference type="Proteomes" id="UP000298653">
    <property type="component" value="Chromosome"/>
</dbReference>
<dbReference type="AlphaFoldDB" id="A0A4P8ICR3"/>
<dbReference type="Pfam" id="PF03551">
    <property type="entry name" value="PadR"/>
    <property type="match status" value="1"/>
</dbReference>
<sequence>MNAQLKKGFLEFCILAALCKDDSYGYQIIKDVSGCIKISESTLYPILKRLENNEYLDTYTVEHNSRLRKYYRITEKGRDHTREFLDEWEQITGIYKFVKGAVENE</sequence>
<protein>
    <submittedName>
        <fullName evidence="2">Transcriptional regulator, PadR family</fullName>
    </submittedName>
</protein>
<dbReference type="KEGG" id="arf:AR1Y2_1027"/>
<dbReference type="OrthoDB" id="9808017at2"/>
<accession>A0A4P8ICR3</accession>
<gene>
    <name evidence="2" type="ORF">AR1Y2_1027</name>
</gene>
<dbReference type="PANTHER" id="PTHR33169:SF14">
    <property type="entry name" value="TRANSCRIPTIONAL REGULATOR RV3488"/>
    <property type="match status" value="1"/>
</dbReference>
<dbReference type="RefSeq" id="WP_137328013.1">
    <property type="nucleotide sequence ID" value="NZ_CP040058.1"/>
</dbReference>
<dbReference type="InterPro" id="IPR036388">
    <property type="entry name" value="WH-like_DNA-bd_sf"/>
</dbReference>
<dbReference type="Gene3D" id="1.10.10.10">
    <property type="entry name" value="Winged helix-like DNA-binding domain superfamily/Winged helix DNA-binding domain"/>
    <property type="match status" value="1"/>
</dbReference>
<evidence type="ECO:0000313" key="2">
    <source>
        <dbReference type="EMBL" id="QCP34481.1"/>
    </source>
</evidence>
<dbReference type="InterPro" id="IPR036390">
    <property type="entry name" value="WH_DNA-bd_sf"/>
</dbReference>
<dbReference type="PANTHER" id="PTHR33169">
    <property type="entry name" value="PADR-FAMILY TRANSCRIPTIONAL REGULATOR"/>
    <property type="match status" value="1"/>
</dbReference>
<dbReference type="EMBL" id="CP040058">
    <property type="protein sequence ID" value="QCP34481.1"/>
    <property type="molecule type" value="Genomic_DNA"/>
</dbReference>
<keyword evidence="3" id="KW-1185">Reference proteome</keyword>
<dbReference type="SUPFAM" id="SSF46785">
    <property type="entry name" value="Winged helix' DNA-binding domain"/>
    <property type="match status" value="1"/>
</dbReference>
<evidence type="ECO:0000259" key="1">
    <source>
        <dbReference type="Pfam" id="PF03551"/>
    </source>
</evidence>
<reference evidence="2 3" key="1">
    <citation type="submission" date="2019-05" db="EMBL/GenBank/DDBJ databases">
        <title>Complete genome sequencing of Anaerostipes rhamnosivorans.</title>
        <authorList>
            <person name="Bui T.P.N."/>
            <person name="de Vos W.M."/>
        </authorList>
    </citation>
    <scope>NUCLEOTIDE SEQUENCE [LARGE SCALE GENOMIC DNA]</scope>
    <source>
        <strain evidence="2 3">1y2</strain>
    </source>
</reference>
<proteinExistence type="predicted"/>
<name>A0A4P8ICR3_9FIRM</name>
<dbReference type="InterPro" id="IPR005149">
    <property type="entry name" value="Tscrpt_reg_PadR_N"/>
</dbReference>
<organism evidence="2 3">
    <name type="scientific">Anaerostipes rhamnosivorans</name>
    <dbReference type="NCBI Taxonomy" id="1229621"/>
    <lineage>
        <taxon>Bacteria</taxon>
        <taxon>Bacillati</taxon>
        <taxon>Bacillota</taxon>
        <taxon>Clostridia</taxon>
        <taxon>Lachnospirales</taxon>
        <taxon>Lachnospiraceae</taxon>
        <taxon>Anaerostipes</taxon>
    </lineage>
</organism>
<feature type="domain" description="Transcription regulator PadR N-terminal" evidence="1">
    <location>
        <begin position="14"/>
        <end position="82"/>
    </location>
</feature>
<evidence type="ECO:0000313" key="3">
    <source>
        <dbReference type="Proteomes" id="UP000298653"/>
    </source>
</evidence>
<dbReference type="InterPro" id="IPR052509">
    <property type="entry name" value="Metal_resp_DNA-bind_regulator"/>
</dbReference>